<reference evidence="2" key="2">
    <citation type="submission" date="2015-01" db="EMBL/GenBank/DDBJ databases">
        <title>Evolutionary Origins and Diversification of the Mycorrhizal Mutualists.</title>
        <authorList>
            <consortium name="DOE Joint Genome Institute"/>
            <consortium name="Mycorrhizal Genomics Consortium"/>
            <person name="Kohler A."/>
            <person name="Kuo A."/>
            <person name="Nagy L.G."/>
            <person name="Floudas D."/>
            <person name="Copeland A."/>
            <person name="Barry K.W."/>
            <person name="Cichocki N."/>
            <person name="Veneault-Fourrey C."/>
            <person name="LaButti K."/>
            <person name="Lindquist E.A."/>
            <person name="Lipzen A."/>
            <person name="Lundell T."/>
            <person name="Morin E."/>
            <person name="Murat C."/>
            <person name="Riley R."/>
            <person name="Ohm R."/>
            <person name="Sun H."/>
            <person name="Tunlid A."/>
            <person name="Henrissat B."/>
            <person name="Grigoriev I.V."/>
            <person name="Hibbett D.S."/>
            <person name="Martin F."/>
        </authorList>
    </citation>
    <scope>NUCLEOTIDE SEQUENCE [LARGE SCALE GENOMIC DNA]</scope>
    <source>
        <strain evidence="2">MUT 4182</strain>
    </source>
</reference>
<dbReference type="HOGENOM" id="CLU_1016335_0_0_1"/>
<proteinExistence type="predicted"/>
<dbReference type="EMBL" id="KN822977">
    <property type="protein sequence ID" value="KIO29961.1"/>
    <property type="molecule type" value="Genomic_DNA"/>
</dbReference>
<reference evidence="1 2" key="1">
    <citation type="submission" date="2014-04" db="EMBL/GenBank/DDBJ databases">
        <authorList>
            <consortium name="DOE Joint Genome Institute"/>
            <person name="Kuo A."/>
            <person name="Girlanda M."/>
            <person name="Perotto S."/>
            <person name="Kohler A."/>
            <person name="Nagy L.G."/>
            <person name="Floudas D."/>
            <person name="Copeland A."/>
            <person name="Barry K.W."/>
            <person name="Cichocki N."/>
            <person name="Veneault-Fourrey C."/>
            <person name="LaButti K."/>
            <person name="Lindquist E.A."/>
            <person name="Lipzen A."/>
            <person name="Lundell T."/>
            <person name="Morin E."/>
            <person name="Murat C."/>
            <person name="Sun H."/>
            <person name="Tunlid A."/>
            <person name="Henrissat B."/>
            <person name="Grigoriev I.V."/>
            <person name="Hibbett D.S."/>
            <person name="Martin F."/>
            <person name="Nordberg H.P."/>
            <person name="Cantor M.N."/>
            <person name="Hua S.X."/>
        </authorList>
    </citation>
    <scope>NUCLEOTIDE SEQUENCE [LARGE SCALE GENOMIC DNA]</scope>
    <source>
        <strain evidence="1 2">MUT 4182</strain>
    </source>
</reference>
<dbReference type="OrthoDB" id="3247674at2759"/>
<dbReference type="Proteomes" id="UP000054248">
    <property type="component" value="Unassembled WGS sequence"/>
</dbReference>
<keyword evidence="2" id="KW-1185">Reference proteome</keyword>
<dbReference type="AlphaFoldDB" id="A0A0C3QP40"/>
<evidence type="ECO:0000313" key="1">
    <source>
        <dbReference type="EMBL" id="KIO29961.1"/>
    </source>
</evidence>
<protein>
    <submittedName>
        <fullName evidence="1">Uncharacterized protein</fullName>
    </submittedName>
</protein>
<sequence length="274" mass="29379">MEYNVNDFTANGLVGMVALTATRASADAVTAVRFVVSEQHFGGLSLLELAAINNLPRWLLLFRDLRSGSAVMAAVPQLESSFGLVTTPEAYLDQEVRRLGEERATLPAAWGLETPHSSPYHTVSFMPPTTSVSELPATQEDGMEVDGITAHDIGEAVDAAQELDNISSSTSSSSSDLNVNYLSDEETMGMMEERLRQNRTNLSAGTLQLGVHEGLVAQQTEQELEGISGLSLAEEVAVRESWVRGEEGAEEVEIAGLRAVKADLKLASLLASSQ</sequence>
<gene>
    <name evidence="1" type="ORF">M407DRAFT_21015</name>
</gene>
<organism evidence="1 2">
    <name type="scientific">Tulasnella calospora MUT 4182</name>
    <dbReference type="NCBI Taxonomy" id="1051891"/>
    <lineage>
        <taxon>Eukaryota</taxon>
        <taxon>Fungi</taxon>
        <taxon>Dikarya</taxon>
        <taxon>Basidiomycota</taxon>
        <taxon>Agaricomycotina</taxon>
        <taxon>Agaricomycetes</taxon>
        <taxon>Cantharellales</taxon>
        <taxon>Tulasnellaceae</taxon>
        <taxon>Tulasnella</taxon>
    </lineage>
</organism>
<accession>A0A0C3QP40</accession>
<name>A0A0C3QP40_9AGAM</name>
<evidence type="ECO:0000313" key="2">
    <source>
        <dbReference type="Proteomes" id="UP000054248"/>
    </source>
</evidence>